<reference evidence="1" key="1">
    <citation type="submission" date="2024-03" db="EMBL/GenBank/DDBJ databases">
        <title>Human intestinal bacterial collection.</title>
        <authorList>
            <person name="Pauvert C."/>
            <person name="Hitch T.C.A."/>
            <person name="Clavel T."/>
        </authorList>
    </citation>
    <scope>NUCLEOTIDE SEQUENCE</scope>
    <source>
        <strain evidence="1">CLA-AA-H227</strain>
    </source>
</reference>
<comment type="caution">
    <text evidence="1">The sequence shown here is derived from an EMBL/GenBank/DDBJ whole genome shotgun (WGS) entry which is preliminary data.</text>
</comment>
<keyword evidence="2" id="KW-1185">Reference proteome</keyword>
<evidence type="ECO:0000313" key="1">
    <source>
        <dbReference type="EMBL" id="MEQ2526960.1"/>
    </source>
</evidence>
<proteinExistence type="predicted"/>
<name>A0ACC6SAI3_9BACI</name>
<evidence type="ECO:0000313" key="2">
    <source>
        <dbReference type="Proteomes" id="UP001439875"/>
    </source>
</evidence>
<gene>
    <name evidence="1" type="ORF">WMO40_09625</name>
</gene>
<accession>A0ACC6SAI3</accession>
<organism evidence="1 2">
    <name type="scientific">Robertmurraya yapensis</name>
    <name type="common">ex Hitch et al 2024</name>
    <dbReference type="NCBI Taxonomy" id="3133160"/>
    <lineage>
        <taxon>Bacteria</taxon>
        <taxon>Bacillati</taxon>
        <taxon>Bacillota</taxon>
        <taxon>Bacilli</taxon>
        <taxon>Bacillales</taxon>
        <taxon>Bacillaceae</taxon>
        <taxon>Robertmurraya</taxon>
    </lineage>
</organism>
<dbReference type="Proteomes" id="UP001439875">
    <property type="component" value="Unassembled WGS sequence"/>
</dbReference>
<protein>
    <submittedName>
        <fullName evidence="1">Uncharacterized protein</fullName>
    </submittedName>
</protein>
<sequence length="65" mass="7428">MDRQRALFYGFIIGLVLVIAPIPSSFYWIDGTVSVFRYLGLVISFICAIPLIIDVIVVYKNIFKE</sequence>
<dbReference type="EMBL" id="JBBMEW010000006">
    <property type="protein sequence ID" value="MEQ2526960.1"/>
    <property type="molecule type" value="Genomic_DNA"/>
</dbReference>